<feature type="region of interest" description="Disordered" evidence="1">
    <location>
        <begin position="272"/>
        <end position="298"/>
    </location>
</feature>
<dbReference type="PANTHER" id="PTHR34462">
    <property type="entry name" value="OS05G0587400 PROTEIN"/>
    <property type="match status" value="1"/>
</dbReference>
<keyword evidence="4" id="KW-1185">Reference proteome</keyword>
<comment type="caution">
    <text evidence="3">The sequence shown here is derived from an EMBL/GenBank/DDBJ whole genome shotgun (WGS) entry which is preliminary data.</text>
</comment>
<organism evidence="3 4">
    <name type="scientific">Acer saccharum</name>
    <name type="common">Sugar maple</name>
    <dbReference type="NCBI Taxonomy" id="4024"/>
    <lineage>
        <taxon>Eukaryota</taxon>
        <taxon>Viridiplantae</taxon>
        <taxon>Streptophyta</taxon>
        <taxon>Embryophyta</taxon>
        <taxon>Tracheophyta</taxon>
        <taxon>Spermatophyta</taxon>
        <taxon>Magnoliopsida</taxon>
        <taxon>eudicotyledons</taxon>
        <taxon>Gunneridae</taxon>
        <taxon>Pentapetalae</taxon>
        <taxon>rosids</taxon>
        <taxon>malvids</taxon>
        <taxon>Sapindales</taxon>
        <taxon>Sapindaceae</taxon>
        <taxon>Hippocastanoideae</taxon>
        <taxon>Acereae</taxon>
        <taxon>Acer</taxon>
    </lineage>
</organism>
<keyword evidence="2" id="KW-1133">Transmembrane helix</keyword>
<evidence type="ECO:0000313" key="3">
    <source>
        <dbReference type="EMBL" id="KAK0592122.1"/>
    </source>
</evidence>
<feature type="transmembrane region" description="Helical" evidence="2">
    <location>
        <begin position="136"/>
        <end position="158"/>
    </location>
</feature>
<keyword evidence="2" id="KW-0472">Membrane</keyword>
<protein>
    <submittedName>
        <fullName evidence="3">Uncharacterized protein</fullName>
    </submittedName>
</protein>
<feature type="compositionally biased region" description="Polar residues" evidence="1">
    <location>
        <begin position="272"/>
        <end position="281"/>
    </location>
</feature>
<evidence type="ECO:0000256" key="2">
    <source>
        <dbReference type="SAM" id="Phobius"/>
    </source>
</evidence>
<evidence type="ECO:0000313" key="4">
    <source>
        <dbReference type="Proteomes" id="UP001168877"/>
    </source>
</evidence>
<sequence length="563" mass="61942">MVSPLRVVRIESPSLLGSPNSRPHHRSGPVATVLLQCCVVFASSFLMLLFCSVAGVIIVAVVVLFRCRCDPLVLVPCYYCYCYFLEVDFACTSVAQAVVQSSPLVCSSLVGEFAASFLFVSPYLGCLTVGAGCPLLVSVFFLCFDSLLLLYFALFLLLDRFHSMASPSSVPCGGGGTVSPSSLGCGLGNGLPSIPSVDDIQVIFGLFRILPSSTLLSLKMKPRTDGVSRGQKAKNIQGQGQGPNWILIAGCTLLSTLSVRLGFKLKQTLDTKQQANANNDPKGNVKHSERRRSPGLHMHTNMYPFAQDDDGCFNCVAGTEGMVEIKHPPNGQMLSETDVPLPLVTVPTPEFSRENGVMWASSPDRLELPPKPFHHSNCSDSPCVSESGSDIFSKREVIHKLRQQLKRRDDMILEMQDQLMELQNSLNGQLAHSTHMQSQLDAANRDLFDSEREIQKLRKAIADHCVEHVGVNEKSSTVTSWPAEARNGHTNGCIDGESNFEFLEKGKGDGERIEMLRREVGELKEVIEGKEYLLQSYKEQKTELSMKIKELQQRLDSQLPNIL</sequence>
<feature type="transmembrane region" description="Helical" evidence="2">
    <location>
        <begin position="33"/>
        <end position="65"/>
    </location>
</feature>
<proteinExistence type="predicted"/>
<reference evidence="3" key="1">
    <citation type="journal article" date="2022" name="Plant J.">
        <title>Strategies of tolerance reflected in two North American maple genomes.</title>
        <authorList>
            <person name="McEvoy S.L."/>
            <person name="Sezen U.U."/>
            <person name="Trouern-Trend A."/>
            <person name="McMahon S.M."/>
            <person name="Schaberg P.G."/>
            <person name="Yang J."/>
            <person name="Wegrzyn J.L."/>
            <person name="Swenson N.G."/>
        </authorList>
    </citation>
    <scope>NUCLEOTIDE SEQUENCE</scope>
    <source>
        <strain evidence="3">NS2018</strain>
    </source>
</reference>
<keyword evidence="2" id="KW-0812">Transmembrane</keyword>
<accession>A0AA39VTF3</accession>
<dbReference type="AlphaFoldDB" id="A0AA39VTF3"/>
<dbReference type="Proteomes" id="UP001168877">
    <property type="component" value="Unassembled WGS sequence"/>
</dbReference>
<gene>
    <name evidence="3" type="ORF">LWI29_013662</name>
</gene>
<dbReference type="EMBL" id="JAUESC010000380">
    <property type="protein sequence ID" value="KAK0592122.1"/>
    <property type="molecule type" value="Genomic_DNA"/>
</dbReference>
<reference evidence="3" key="2">
    <citation type="submission" date="2023-06" db="EMBL/GenBank/DDBJ databases">
        <authorList>
            <person name="Swenson N.G."/>
            <person name="Wegrzyn J.L."/>
            <person name="Mcevoy S.L."/>
        </authorList>
    </citation>
    <scope>NUCLEOTIDE SEQUENCE</scope>
    <source>
        <strain evidence="3">NS2018</strain>
        <tissue evidence="3">Leaf</tissue>
    </source>
</reference>
<feature type="transmembrane region" description="Helical" evidence="2">
    <location>
        <begin position="104"/>
        <end position="124"/>
    </location>
</feature>
<name>A0AA39VTF3_ACESA</name>
<feature type="compositionally biased region" description="Basic residues" evidence="1">
    <location>
        <begin position="284"/>
        <end position="294"/>
    </location>
</feature>
<dbReference type="PANTHER" id="PTHR34462:SF1">
    <property type="entry name" value="OS05G0587400 PROTEIN"/>
    <property type="match status" value="1"/>
</dbReference>
<evidence type="ECO:0000256" key="1">
    <source>
        <dbReference type="SAM" id="MobiDB-lite"/>
    </source>
</evidence>